<dbReference type="OrthoDB" id="7998760at2"/>
<evidence type="ECO:0000313" key="3">
    <source>
        <dbReference type="Proteomes" id="UP000321750"/>
    </source>
</evidence>
<proteinExistence type="predicted"/>
<dbReference type="RefSeq" id="WP_147048622.1">
    <property type="nucleotide sequence ID" value="NZ_BJZV01000033.1"/>
</dbReference>
<organism evidence="2 3">
    <name type="scientific">Methylobacterium gnaphalii</name>
    <dbReference type="NCBI Taxonomy" id="1010610"/>
    <lineage>
        <taxon>Bacteria</taxon>
        <taxon>Pseudomonadati</taxon>
        <taxon>Pseudomonadota</taxon>
        <taxon>Alphaproteobacteria</taxon>
        <taxon>Hyphomicrobiales</taxon>
        <taxon>Methylobacteriaceae</taxon>
        <taxon>Methylobacterium</taxon>
    </lineage>
</organism>
<keyword evidence="1" id="KW-1133">Transmembrane helix</keyword>
<feature type="transmembrane region" description="Helical" evidence="1">
    <location>
        <begin position="31"/>
        <end position="48"/>
    </location>
</feature>
<accession>A0A512JQJ9</accession>
<reference evidence="2 3" key="1">
    <citation type="submission" date="2019-07" db="EMBL/GenBank/DDBJ databases">
        <title>Whole genome shotgun sequence of Methylobacterium gnaphalii NBRC 107716.</title>
        <authorList>
            <person name="Hosoyama A."/>
            <person name="Uohara A."/>
            <person name="Ohji S."/>
            <person name="Ichikawa N."/>
        </authorList>
    </citation>
    <scope>NUCLEOTIDE SEQUENCE [LARGE SCALE GENOMIC DNA]</scope>
    <source>
        <strain evidence="2 3">NBRC 107716</strain>
    </source>
</reference>
<name>A0A512JQJ9_9HYPH</name>
<evidence type="ECO:0000313" key="2">
    <source>
        <dbReference type="EMBL" id="GEP12235.1"/>
    </source>
</evidence>
<keyword evidence="1" id="KW-0812">Transmembrane</keyword>
<keyword evidence="1" id="KW-0472">Membrane</keyword>
<evidence type="ECO:0000256" key="1">
    <source>
        <dbReference type="SAM" id="Phobius"/>
    </source>
</evidence>
<dbReference type="Proteomes" id="UP000321750">
    <property type="component" value="Unassembled WGS sequence"/>
</dbReference>
<keyword evidence="3" id="KW-1185">Reference proteome</keyword>
<sequence length="79" mass="8686">MSDGTLLSLALAAFFTVGCLSIHRARRYPDAVTLGLLLLFGFLGTIYLSQHVKLDGRHPAWQLEAAEPWISGTRKEAES</sequence>
<gene>
    <name evidence="2" type="ORF">MGN01_40800</name>
</gene>
<comment type="caution">
    <text evidence="2">The sequence shown here is derived from an EMBL/GenBank/DDBJ whole genome shotgun (WGS) entry which is preliminary data.</text>
</comment>
<dbReference type="EMBL" id="BJZV01000033">
    <property type="protein sequence ID" value="GEP12235.1"/>
    <property type="molecule type" value="Genomic_DNA"/>
</dbReference>
<dbReference type="AlphaFoldDB" id="A0A512JQJ9"/>
<protein>
    <submittedName>
        <fullName evidence="2">Uncharacterized protein</fullName>
    </submittedName>
</protein>